<protein>
    <submittedName>
        <fullName evidence="2">Uncharacterized protein</fullName>
    </submittedName>
</protein>
<accession>A0A086LL95</accession>
<dbReference type="AlphaFoldDB" id="A0A086LL95"/>
<gene>
    <name evidence="2" type="ORF">TGRUB_281530</name>
</gene>
<evidence type="ECO:0000313" key="3">
    <source>
        <dbReference type="Proteomes" id="UP000028834"/>
    </source>
</evidence>
<proteinExistence type="predicted"/>
<reference evidence="2 3" key="1">
    <citation type="submission" date="2014-05" db="EMBL/GenBank/DDBJ databases">
        <authorList>
            <person name="Sibley D."/>
            <person name="Venepally P."/>
            <person name="Karamycheva S."/>
            <person name="Hadjithomas M."/>
            <person name="Khan A."/>
            <person name="Brunk B."/>
            <person name="Roos D."/>
            <person name="Caler E."/>
            <person name="Lorenzi H."/>
        </authorList>
    </citation>
    <scope>NUCLEOTIDE SEQUENCE [LARGE SCALE GENOMIC DNA]</scope>
    <source>
        <strain evidence="2 3">RUB</strain>
    </source>
</reference>
<name>A0A086LL95_TOXGO</name>
<feature type="compositionally biased region" description="Basic and acidic residues" evidence="1">
    <location>
        <begin position="136"/>
        <end position="163"/>
    </location>
</feature>
<dbReference type="OrthoDB" id="10408320at2759"/>
<dbReference type="Proteomes" id="UP000028834">
    <property type="component" value="Unassembled WGS sequence"/>
</dbReference>
<sequence>MHSHLQALEWKVQGEAPRSECDGNQVFPRTQKPRHPKQANWGGKSSCTDSETTSRKRERKTSAPQASARFHARARQVALSGVQTPGGCPSETANRVIWRSISHGTAALHGRFLESREHWRAGEESLGARKRGTTKNKSENRRKPAWSTDRRSRLDSGEADRGKTPSSEEGMHRTVKVRAGD</sequence>
<comment type="caution">
    <text evidence="2">The sequence shown here is derived from an EMBL/GenBank/DDBJ whole genome shotgun (WGS) entry which is preliminary data.</text>
</comment>
<dbReference type="EMBL" id="AFYV02002847">
    <property type="protein sequence ID" value="KFG57413.1"/>
    <property type="molecule type" value="Genomic_DNA"/>
</dbReference>
<feature type="region of interest" description="Disordered" evidence="1">
    <location>
        <begin position="11"/>
        <end position="71"/>
    </location>
</feature>
<organism evidence="2 3">
    <name type="scientific">Toxoplasma gondii RUB</name>
    <dbReference type="NCBI Taxonomy" id="935652"/>
    <lineage>
        <taxon>Eukaryota</taxon>
        <taxon>Sar</taxon>
        <taxon>Alveolata</taxon>
        <taxon>Apicomplexa</taxon>
        <taxon>Conoidasida</taxon>
        <taxon>Coccidia</taxon>
        <taxon>Eucoccidiorida</taxon>
        <taxon>Eimeriorina</taxon>
        <taxon>Sarcocystidae</taxon>
        <taxon>Toxoplasma</taxon>
    </lineage>
</organism>
<dbReference type="VEuPathDB" id="ToxoDB:TGRUB_281530"/>
<evidence type="ECO:0000313" key="2">
    <source>
        <dbReference type="EMBL" id="KFG57413.1"/>
    </source>
</evidence>
<feature type="region of interest" description="Disordered" evidence="1">
    <location>
        <begin position="123"/>
        <end position="181"/>
    </location>
</feature>
<evidence type="ECO:0000256" key="1">
    <source>
        <dbReference type="SAM" id="MobiDB-lite"/>
    </source>
</evidence>